<comment type="caution">
    <text evidence="2">The sequence shown here is derived from an EMBL/GenBank/DDBJ whole genome shotgun (WGS) entry which is preliminary data.</text>
</comment>
<protein>
    <submittedName>
        <fullName evidence="2">Uncharacterized protein</fullName>
    </submittedName>
</protein>
<feature type="compositionally biased region" description="Basic and acidic residues" evidence="1">
    <location>
        <begin position="112"/>
        <end position="147"/>
    </location>
</feature>
<dbReference type="AlphaFoldDB" id="A0A8X8B1K0"/>
<gene>
    <name evidence="2" type="ORF">Bca52824_013652</name>
</gene>
<dbReference type="EMBL" id="JAAMPC010000003">
    <property type="protein sequence ID" value="KAG2320439.1"/>
    <property type="molecule type" value="Genomic_DNA"/>
</dbReference>
<organism evidence="2 3">
    <name type="scientific">Brassica carinata</name>
    <name type="common">Ethiopian mustard</name>
    <name type="synonym">Abyssinian cabbage</name>
    <dbReference type="NCBI Taxonomy" id="52824"/>
    <lineage>
        <taxon>Eukaryota</taxon>
        <taxon>Viridiplantae</taxon>
        <taxon>Streptophyta</taxon>
        <taxon>Embryophyta</taxon>
        <taxon>Tracheophyta</taxon>
        <taxon>Spermatophyta</taxon>
        <taxon>Magnoliopsida</taxon>
        <taxon>eudicotyledons</taxon>
        <taxon>Gunneridae</taxon>
        <taxon>Pentapetalae</taxon>
        <taxon>rosids</taxon>
        <taxon>malvids</taxon>
        <taxon>Brassicales</taxon>
        <taxon>Brassicaceae</taxon>
        <taxon>Brassiceae</taxon>
        <taxon>Brassica</taxon>
    </lineage>
</organism>
<evidence type="ECO:0000313" key="2">
    <source>
        <dbReference type="EMBL" id="KAG2320439.1"/>
    </source>
</evidence>
<feature type="region of interest" description="Disordered" evidence="1">
    <location>
        <begin position="110"/>
        <end position="164"/>
    </location>
</feature>
<sequence>MCRYEEDGETVGFGVGGARKGSEEGGHISGSFKIILISTGPDVWASFDGTYHLWMGNGSSEGMETQAESLRRDFGAGMSGGEEIGQEAEEINDGVKAELAMPRAVMIWGARSEWRKDEEEMNRKGGDNEGSNGRDDGDGRRSRRDGCVKTNSAIGDGEIDRKRR</sequence>
<dbReference type="Proteomes" id="UP000886595">
    <property type="component" value="Unassembled WGS sequence"/>
</dbReference>
<accession>A0A8X8B1K0</accession>
<keyword evidence="3" id="KW-1185">Reference proteome</keyword>
<reference evidence="2 3" key="1">
    <citation type="submission" date="2020-02" db="EMBL/GenBank/DDBJ databases">
        <authorList>
            <person name="Ma Q."/>
            <person name="Huang Y."/>
            <person name="Song X."/>
            <person name="Pei D."/>
        </authorList>
    </citation>
    <scope>NUCLEOTIDE SEQUENCE [LARGE SCALE GENOMIC DNA]</scope>
    <source>
        <strain evidence="2">Sxm20200214</strain>
        <tissue evidence="2">Leaf</tissue>
    </source>
</reference>
<name>A0A8X8B1K0_BRACI</name>
<evidence type="ECO:0000256" key="1">
    <source>
        <dbReference type="SAM" id="MobiDB-lite"/>
    </source>
</evidence>
<proteinExistence type="predicted"/>
<feature type="region of interest" description="Disordered" evidence="1">
    <location>
        <begin position="1"/>
        <end position="25"/>
    </location>
</feature>
<evidence type="ECO:0000313" key="3">
    <source>
        <dbReference type="Proteomes" id="UP000886595"/>
    </source>
</evidence>